<proteinExistence type="predicted"/>
<dbReference type="EMBL" id="HACG01019181">
    <property type="protein sequence ID" value="CEK66046.1"/>
    <property type="molecule type" value="Transcribed_RNA"/>
</dbReference>
<gene>
    <name evidence="2" type="primary">ORF57146</name>
</gene>
<reference evidence="2" key="1">
    <citation type="submission" date="2014-12" db="EMBL/GenBank/DDBJ databases">
        <title>Insight into the proteome of Arion vulgaris.</title>
        <authorList>
            <person name="Aradska J."/>
            <person name="Bulat T."/>
            <person name="Smidak R."/>
            <person name="Sarate P."/>
            <person name="Gangsoo J."/>
            <person name="Sialana F."/>
            <person name="Bilban M."/>
            <person name="Lubec G."/>
        </authorList>
    </citation>
    <scope>NUCLEOTIDE SEQUENCE</scope>
    <source>
        <tissue evidence="2">Skin</tissue>
    </source>
</reference>
<name>A0A0B6ZDY9_9EUPU</name>
<dbReference type="AlphaFoldDB" id="A0A0B6ZDY9"/>
<evidence type="ECO:0000313" key="2">
    <source>
        <dbReference type="EMBL" id="CEK66046.1"/>
    </source>
</evidence>
<dbReference type="PANTHER" id="PTHR10658:SF11">
    <property type="entry name" value="VIBRATOR, ISOFORM B"/>
    <property type="match status" value="1"/>
</dbReference>
<dbReference type="GO" id="GO:0035091">
    <property type="term" value="F:phosphatidylinositol binding"/>
    <property type="evidence" value="ECO:0007669"/>
    <property type="project" value="TreeGrafter"/>
</dbReference>
<dbReference type="GO" id="GO:0008525">
    <property type="term" value="F:phosphatidylcholine transporter activity"/>
    <property type="evidence" value="ECO:0007669"/>
    <property type="project" value="TreeGrafter"/>
</dbReference>
<evidence type="ECO:0000259" key="1">
    <source>
        <dbReference type="Pfam" id="PF02121"/>
    </source>
</evidence>
<dbReference type="PRINTS" id="PR00391">
    <property type="entry name" value="PITRANSFER"/>
</dbReference>
<dbReference type="InterPro" id="IPR023393">
    <property type="entry name" value="START-like_dom_sf"/>
</dbReference>
<dbReference type="GO" id="GO:0005737">
    <property type="term" value="C:cytoplasm"/>
    <property type="evidence" value="ECO:0007669"/>
    <property type="project" value="TreeGrafter"/>
</dbReference>
<dbReference type="Pfam" id="PF02121">
    <property type="entry name" value="IP_trans"/>
    <property type="match status" value="1"/>
</dbReference>
<sequence length="86" mass="10138">FKWFGLQNRMESFALLQENRLFLNFHRQVVCWTDKYHGLTLADIRRLEAEVKLELENNGAKVQYVEQLLLIKMSINGTLSLEKILA</sequence>
<dbReference type="InterPro" id="IPR001666">
    <property type="entry name" value="PI_transfer"/>
</dbReference>
<dbReference type="InterPro" id="IPR055261">
    <property type="entry name" value="PI_transfer_N"/>
</dbReference>
<feature type="non-terminal residue" evidence="2">
    <location>
        <position position="1"/>
    </location>
</feature>
<organism evidence="2">
    <name type="scientific">Arion vulgaris</name>
    <dbReference type="NCBI Taxonomy" id="1028688"/>
    <lineage>
        <taxon>Eukaryota</taxon>
        <taxon>Metazoa</taxon>
        <taxon>Spiralia</taxon>
        <taxon>Lophotrochozoa</taxon>
        <taxon>Mollusca</taxon>
        <taxon>Gastropoda</taxon>
        <taxon>Heterobranchia</taxon>
        <taxon>Euthyneura</taxon>
        <taxon>Panpulmonata</taxon>
        <taxon>Eupulmonata</taxon>
        <taxon>Stylommatophora</taxon>
        <taxon>Helicina</taxon>
        <taxon>Arionoidea</taxon>
        <taxon>Arionidae</taxon>
        <taxon>Arion</taxon>
    </lineage>
</organism>
<protein>
    <recommendedName>
        <fullName evidence="1">Phosphatidylinositol transfer protein N-terminal domain-containing protein</fullName>
    </recommendedName>
</protein>
<feature type="domain" description="Phosphatidylinositol transfer protein N-terminal" evidence="1">
    <location>
        <begin position="1"/>
        <end position="52"/>
    </location>
</feature>
<dbReference type="SUPFAM" id="SSF55961">
    <property type="entry name" value="Bet v1-like"/>
    <property type="match status" value="1"/>
</dbReference>
<dbReference type="PANTHER" id="PTHR10658">
    <property type="entry name" value="PHOSPHATIDYLINOSITOL TRANSFER PROTEIN"/>
    <property type="match status" value="1"/>
</dbReference>
<dbReference type="GO" id="GO:0031210">
    <property type="term" value="F:phosphatidylcholine binding"/>
    <property type="evidence" value="ECO:0007669"/>
    <property type="project" value="TreeGrafter"/>
</dbReference>
<dbReference type="GO" id="GO:0008526">
    <property type="term" value="F:phosphatidylinositol transfer activity"/>
    <property type="evidence" value="ECO:0007669"/>
    <property type="project" value="TreeGrafter"/>
</dbReference>
<accession>A0A0B6ZDY9</accession>
<dbReference type="Gene3D" id="3.30.530.20">
    <property type="match status" value="1"/>
</dbReference>